<dbReference type="SUPFAM" id="SSF46565">
    <property type="entry name" value="Chaperone J-domain"/>
    <property type="match status" value="1"/>
</dbReference>
<proteinExistence type="predicted"/>
<dbReference type="Proteomes" id="UP001279734">
    <property type="component" value="Unassembled WGS sequence"/>
</dbReference>
<dbReference type="PANTHER" id="PTHR44240">
    <property type="entry name" value="DNAJ DOMAIN (PROKARYOTIC HEAT SHOCK PROTEIN)-RELATED"/>
    <property type="match status" value="1"/>
</dbReference>
<dbReference type="PRINTS" id="PR00625">
    <property type="entry name" value="JDOMAIN"/>
</dbReference>
<sequence length="160" mass="17404">MAGSLSSSNLLPGTHLPLPPSLKSKNAINSGKPRIFPLSAHAKSTCPSPPASVSSSSTLYGVLGIPSTATCDEIKKAYRNLALVCHPDVVSMDQKDSSAAEFKKIHAAYTTLSDPSKRESYDRDLIFRSIRRLDLPATMVASSTCSGYRCRRNWENDQCW</sequence>
<dbReference type="PANTHER" id="PTHR44240:SF10">
    <property type="entry name" value="J DOMAIN-CONTAINING PROTEIN"/>
    <property type="match status" value="1"/>
</dbReference>
<comment type="caution">
    <text evidence="2">The sequence shown here is derived from an EMBL/GenBank/DDBJ whole genome shotgun (WGS) entry which is preliminary data.</text>
</comment>
<keyword evidence="3" id="KW-1185">Reference proteome</keyword>
<protein>
    <recommendedName>
        <fullName evidence="1">J domain-containing protein</fullName>
    </recommendedName>
</protein>
<accession>A0AAD3SQW0</accession>
<dbReference type="EMBL" id="BSYO01000016">
    <property type="protein sequence ID" value="GMH16370.1"/>
    <property type="molecule type" value="Genomic_DNA"/>
</dbReference>
<gene>
    <name evidence="2" type="ORF">Nepgr_018211</name>
</gene>
<evidence type="ECO:0000259" key="1">
    <source>
        <dbReference type="PROSITE" id="PS50076"/>
    </source>
</evidence>
<name>A0AAD3SQW0_NEPGR</name>
<dbReference type="SMART" id="SM00271">
    <property type="entry name" value="DnaJ"/>
    <property type="match status" value="1"/>
</dbReference>
<organism evidence="2 3">
    <name type="scientific">Nepenthes gracilis</name>
    <name type="common">Slender pitcher plant</name>
    <dbReference type="NCBI Taxonomy" id="150966"/>
    <lineage>
        <taxon>Eukaryota</taxon>
        <taxon>Viridiplantae</taxon>
        <taxon>Streptophyta</taxon>
        <taxon>Embryophyta</taxon>
        <taxon>Tracheophyta</taxon>
        <taxon>Spermatophyta</taxon>
        <taxon>Magnoliopsida</taxon>
        <taxon>eudicotyledons</taxon>
        <taxon>Gunneridae</taxon>
        <taxon>Pentapetalae</taxon>
        <taxon>Caryophyllales</taxon>
        <taxon>Nepenthaceae</taxon>
        <taxon>Nepenthes</taxon>
    </lineage>
</organism>
<dbReference type="InterPro" id="IPR001623">
    <property type="entry name" value="DnaJ_domain"/>
</dbReference>
<evidence type="ECO:0000313" key="2">
    <source>
        <dbReference type="EMBL" id="GMH16370.1"/>
    </source>
</evidence>
<dbReference type="Gene3D" id="1.10.287.110">
    <property type="entry name" value="DnaJ domain"/>
    <property type="match status" value="1"/>
</dbReference>
<evidence type="ECO:0000313" key="3">
    <source>
        <dbReference type="Proteomes" id="UP001279734"/>
    </source>
</evidence>
<dbReference type="CDD" id="cd06257">
    <property type="entry name" value="DnaJ"/>
    <property type="match status" value="1"/>
</dbReference>
<dbReference type="AlphaFoldDB" id="A0AAD3SQW0"/>
<dbReference type="InterPro" id="IPR052276">
    <property type="entry name" value="Diphthamide-biosynth_chaperone"/>
</dbReference>
<reference evidence="2" key="1">
    <citation type="submission" date="2023-05" db="EMBL/GenBank/DDBJ databases">
        <title>Nepenthes gracilis genome sequencing.</title>
        <authorList>
            <person name="Fukushima K."/>
        </authorList>
    </citation>
    <scope>NUCLEOTIDE SEQUENCE</scope>
    <source>
        <strain evidence="2">SING2019-196</strain>
    </source>
</reference>
<dbReference type="PROSITE" id="PS50076">
    <property type="entry name" value="DNAJ_2"/>
    <property type="match status" value="1"/>
</dbReference>
<dbReference type="InterPro" id="IPR036869">
    <property type="entry name" value="J_dom_sf"/>
</dbReference>
<dbReference type="Pfam" id="PF00226">
    <property type="entry name" value="DnaJ"/>
    <property type="match status" value="1"/>
</dbReference>
<feature type="domain" description="J" evidence="1">
    <location>
        <begin position="58"/>
        <end position="125"/>
    </location>
</feature>